<comment type="caution">
    <text evidence="4">The sequence shown here is derived from an EMBL/GenBank/DDBJ whole genome shotgun (WGS) entry which is preliminary data.</text>
</comment>
<dbReference type="PIRSF" id="PIRSF007487">
    <property type="entry name" value="Competence-induced_CoiA_bac"/>
    <property type="match status" value="1"/>
</dbReference>
<dbReference type="Pfam" id="PF25164">
    <property type="entry name" value="CoiA_N"/>
    <property type="match status" value="1"/>
</dbReference>
<gene>
    <name evidence="4" type="ORF">ABID56_001465</name>
</gene>
<dbReference type="Proteomes" id="UP001549167">
    <property type="component" value="Unassembled WGS sequence"/>
</dbReference>
<dbReference type="InterPro" id="IPR057253">
    <property type="entry name" value="CoiA-like_N"/>
</dbReference>
<sequence length="393" mass="45677">MKALNEQGQAVIAFSQPKEKLDALRQERLTCPACEAPVLLKAGTINIPHFAHERDASCDYGAGESETHLTGKMHLATWLFRQQYPVYLEQYIKAIDQRADVLTKVKDTYVAFEYQCSSIDADELLARTEGYMSQGIIPIWIFGPNFRKPYQLSFYRVTPSMRTAILSEPYAKTPRFFTYDPADYSLHIHETDFIHQHNAFTTTSHEPISNWSLPHLFAHRAPQSNQTAGRQWLKQKQRFRSKQRQFHSDVERDYMNYLYSQSLHPQFLPSSIYLPAANYHVYQTPVYIWQTSFIIDCFNELEVGERFDWQDIVGMMDVFFHDRLTSAYPGQPIHPLYDYMNTLETLGLLTKTSPKEFEKVSDVVFPKTLDEALALDEKAIETMFHVPQTENVK</sequence>
<evidence type="ECO:0000313" key="5">
    <source>
        <dbReference type="Proteomes" id="UP001549167"/>
    </source>
</evidence>
<reference evidence="4 5" key="1">
    <citation type="submission" date="2024-06" db="EMBL/GenBank/DDBJ databases">
        <title>Genomic Encyclopedia of Type Strains, Phase IV (KMG-IV): sequencing the most valuable type-strain genomes for metagenomic binning, comparative biology and taxonomic classification.</title>
        <authorList>
            <person name="Goeker M."/>
        </authorList>
    </citation>
    <scope>NUCLEOTIDE SEQUENCE [LARGE SCALE GENOMIC DNA]</scope>
    <source>
        <strain evidence="4 5">DSM 23520</strain>
    </source>
</reference>
<feature type="domain" description="Competence protein CoiA-like N-terminal" evidence="2">
    <location>
        <begin position="15"/>
        <end position="60"/>
    </location>
</feature>
<protein>
    <submittedName>
        <fullName evidence="4">Competence CoiA-like predicted nuclease</fullName>
    </submittedName>
</protein>
<dbReference type="EMBL" id="JBEPMX010000006">
    <property type="protein sequence ID" value="MET3683370.1"/>
    <property type="molecule type" value="Genomic_DNA"/>
</dbReference>
<dbReference type="RefSeq" id="WP_377946566.1">
    <property type="nucleotide sequence ID" value="NZ_JBHTNB010000014.1"/>
</dbReference>
<keyword evidence="5" id="KW-1185">Reference proteome</keyword>
<accession>A0ABV2KXG2</accession>
<dbReference type="Pfam" id="PF25166">
    <property type="entry name" value="CoiA_C"/>
    <property type="match status" value="1"/>
</dbReference>
<dbReference type="InterPro" id="IPR010330">
    <property type="entry name" value="CoiA_nuc"/>
</dbReference>
<proteinExistence type="predicted"/>
<evidence type="ECO:0000259" key="1">
    <source>
        <dbReference type="Pfam" id="PF06054"/>
    </source>
</evidence>
<dbReference type="InterPro" id="IPR057252">
    <property type="entry name" value="CoiA_C"/>
</dbReference>
<dbReference type="InterPro" id="IPR021176">
    <property type="entry name" value="Competence-induced_CoiA"/>
</dbReference>
<evidence type="ECO:0000313" key="4">
    <source>
        <dbReference type="EMBL" id="MET3683370.1"/>
    </source>
</evidence>
<dbReference type="Pfam" id="PF06054">
    <property type="entry name" value="CoiA_nuc"/>
    <property type="match status" value="1"/>
</dbReference>
<organism evidence="4 5">
    <name type="scientific">Alkalibacillus flavidus</name>
    <dbReference type="NCBI Taxonomy" id="546021"/>
    <lineage>
        <taxon>Bacteria</taxon>
        <taxon>Bacillati</taxon>
        <taxon>Bacillota</taxon>
        <taxon>Bacilli</taxon>
        <taxon>Bacillales</taxon>
        <taxon>Bacillaceae</taxon>
        <taxon>Alkalibacillus</taxon>
    </lineage>
</organism>
<evidence type="ECO:0000259" key="3">
    <source>
        <dbReference type="Pfam" id="PF25166"/>
    </source>
</evidence>
<name>A0ABV2KXG2_9BACI</name>
<evidence type="ECO:0000259" key="2">
    <source>
        <dbReference type="Pfam" id="PF25164"/>
    </source>
</evidence>
<feature type="domain" description="Competence protein CoiA C-terminal" evidence="3">
    <location>
        <begin position="231"/>
        <end position="373"/>
    </location>
</feature>
<feature type="domain" description="Competence protein CoiA nuclease-like" evidence="1">
    <location>
        <begin position="64"/>
        <end position="219"/>
    </location>
</feature>